<evidence type="ECO:0000313" key="2">
    <source>
        <dbReference type="EMBL" id="GJT36429.1"/>
    </source>
</evidence>
<evidence type="ECO:0008006" key="4">
    <source>
        <dbReference type="Google" id="ProtNLM"/>
    </source>
</evidence>
<sequence>MSFSKRQGNDAVCYTKPLDSLKSWNDRFFWVDAFACPASFPWNTSKSVSKDPFTKSSQYNAEHYATLVAYPAPFHKYPEPFLCLIGISRNYTLDEDTYPQFLRDNDEEMDLLSFIQTANPTNVRVGERQRAEGELKLLDTTVGRVVPLLPVAPARASSELEASVDKLFDERGSGGQTEQGDSASGGHGVGIPQVSETAEIVAEDAAPVQ</sequence>
<accession>A0ABQ5DHY2</accession>
<gene>
    <name evidence="2" type="ORF">Tco_0926848</name>
</gene>
<reference evidence="2" key="1">
    <citation type="journal article" date="2022" name="Int. J. Mol. Sci.">
        <title>Draft Genome of Tanacetum Coccineum: Genomic Comparison of Closely Related Tanacetum-Family Plants.</title>
        <authorList>
            <person name="Yamashiro T."/>
            <person name="Shiraishi A."/>
            <person name="Nakayama K."/>
            <person name="Satake H."/>
        </authorList>
    </citation>
    <scope>NUCLEOTIDE SEQUENCE</scope>
</reference>
<dbReference type="EMBL" id="BQNB010015136">
    <property type="protein sequence ID" value="GJT36429.1"/>
    <property type="molecule type" value="Genomic_DNA"/>
</dbReference>
<feature type="region of interest" description="Disordered" evidence="1">
    <location>
        <begin position="169"/>
        <end position="195"/>
    </location>
</feature>
<reference evidence="2" key="2">
    <citation type="submission" date="2022-01" db="EMBL/GenBank/DDBJ databases">
        <authorList>
            <person name="Yamashiro T."/>
            <person name="Shiraishi A."/>
            <person name="Satake H."/>
            <person name="Nakayama K."/>
        </authorList>
    </citation>
    <scope>NUCLEOTIDE SEQUENCE</scope>
</reference>
<name>A0ABQ5DHY2_9ASTR</name>
<feature type="compositionally biased region" description="Gly residues" evidence="1">
    <location>
        <begin position="173"/>
        <end position="189"/>
    </location>
</feature>
<proteinExistence type="predicted"/>
<keyword evidence="3" id="KW-1185">Reference proteome</keyword>
<evidence type="ECO:0000313" key="3">
    <source>
        <dbReference type="Proteomes" id="UP001151760"/>
    </source>
</evidence>
<evidence type="ECO:0000256" key="1">
    <source>
        <dbReference type="SAM" id="MobiDB-lite"/>
    </source>
</evidence>
<protein>
    <recommendedName>
        <fullName evidence="4">Transposase (Putative), gypsy type</fullName>
    </recommendedName>
</protein>
<comment type="caution">
    <text evidence="2">The sequence shown here is derived from an EMBL/GenBank/DDBJ whole genome shotgun (WGS) entry which is preliminary data.</text>
</comment>
<organism evidence="2 3">
    <name type="scientific">Tanacetum coccineum</name>
    <dbReference type="NCBI Taxonomy" id="301880"/>
    <lineage>
        <taxon>Eukaryota</taxon>
        <taxon>Viridiplantae</taxon>
        <taxon>Streptophyta</taxon>
        <taxon>Embryophyta</taxon>
        <taxon>Tracheophyta</taxon>
        <taxon>Spermatophyta</taxon>
        <taxon>Magnoliopsida</taxon>
        <taxon>eudicotyledons</taxon>
        <taxon>Gunneridae</taxon>
        <taxon>Pentapetalae</taxon>
        <taxon>asterids</taxon>
        <taxon>campanulids</taxon>
        <taxon>Asterales</taxon>
        <taxon>Asteraceae</taxon>
        <taxon>Asteroideae</taxon>
        <taxon>Anthemideae</taxon>
        <taxon>Anthemidinae</taxon>
        <taxon>Tanacetum</taxon>
    </lineage>
</organism>
<dbReference type="Proteomes" id="UP001151760">
    <property type="component" value="Unassembled WGS sequence"/>
</dbReference>